<dbReference type="InterPro" id="IPR023753">
    <property type="entry name" value="FAD/NAD-binding_dom"/>
</dbReference>
<dbReference type="InterPro" id="IPR010918">
    <property type="entry name" value="PurM-like_C_dom"/>
</dbReference>
<dbReference type="PANTHER" id="PTHR10256:SF0">
    <property type="entry name" value="INACTIVE SELENIDE, WATER DIKINASE-LIKE PROTEIN-RELATED"/>
    <property type="match status" value="1"/>
</dbReference>
<reference evidence="9 10" key="1">
    <citation type="journal article" date="2016" name="ISME J.">
        <title>Global occurrence and heterogeneity of the Roseobacter-clade species Ruegeria mobilis.</title>
        <authorList>
            <person name="Sonnenschein E."/>
            <person name="Gram L."/>
        </authorList>
    </citation>
    <scope>NUCLEOTIDE SEQUENCE [LARGE SCALE GENOMIC DNA]</scope>
    <source>
        <strain evidence="9 10">F1926</strain>
    </source>
</reference>
<dbReference type="Pfam" id="PF00586">
    <property type="entry name" value="AIRS"/>
    <property type="match status" value="1"/>
</dbReference>
<dbReference type="Pfam" id="PF07992">
    <property type="entry name" value="Pyr_redox_2"/>
    <property type="match status" value="1"/>
</dbReference>
<evidence type="ECO:0000256" key="4">
    <source>
        <dbReference type="ARBA" id="ARBA00022840"/>
    </source>
</evidence>
<dbReference type="Gene3D" id="3.30.1330.10">
    <property type="entry name" value="PurM-like, N-terminal domain"/>
    <property type="match status" value="1"/>
</dbReference>
<keyword evidence="3" id="KW-0418">Kinase</keyword>
<dbReference type="GeneID" id="28249338"/>
<dbReference type="GO" id="GO:0016260">
    <property type="term" value="P:selenocysteine biosynthetic process"/>
    <property type="evidence" value="ECO:0007669"/>
    <property type="project" value="TreeGrafter"/>
</dbReference>
<gene>
    <name evidence="9" type="ORF">K529_005860</name>
</gene>
<dbReference type="InterPro" id="IPR036921">
    <property type="entry name" value="PurM-like_N_sf"/>
</dbReference>
<dbReference type="RefSeq" id="WP_046002169.1">
    <property type="nucleotide sequence ID" value="NZ_CP015230.1"/>
</dbReference>
<feature type="domain" description="PurM-like C-terminal" evidence="7">
    <location>
        <begin position="550"/>
        <end position="716"/>
    </location>
</feature>
<dbReference type="NCBIfam" id="TIGR00476">
    <property type="entry name" value="selD"/>
    <property type="match status" value="1"/>
</dbReference>
<dbReference type="GO" id="GO:0005524">
    <property type="term" value="F:ATP binding"/>
    <property type="evidence" value="ECO:0007669"/>
    <property type="project" value="UniProtKB-KW"/>
</dbReference>
<name>A0A1B1A193_9RHOB</name>
<dbReference type="GO" id="GO:0005737">
    <property type="term" value="C:cytoplasm"/>
    <property type="evidence" value="ECO:0007669"/>
    <property type="project" value="TreeGrafter"/>
</dbReference>
<dbReference type="Proteomes" id="UP000013243">
    <property type="component" value="Chromosome"/>
</dbReference>
<dbReference type="GO" id="GO:0016491">
    <property type="term" value="F:oxidoreductase activity"/>
    <property type="evidence" value="ECO:0007669"/>
    <property type="project" value="InterPro"/>
</dbReference>
<keyword evidence="5" id="KW-0711">Selenium</keyword>
<dbReference type="InterPro" id="IPR016188">
    <property type="entry name" value="PurM-like_N"/>
</dbReference>
<dbReference type="STRING" id="1265309.K529_005860"/>
<dbReference type="PRINTS" id="PR00368">
    <property type="entry name" value="FADPNR"/>
</dbReference>
<proteinExistence type="predicted"/>
<dbReference type="OrthoDB" id="9767928at2"/>
<dbReference type="KEGG" id="rmb:K529_005860"/>
<dbReference type="EMBL" id="CP015230">
    <property type="protein sequence ID" value="ANP40286.1"/>
    <property type="molecule type" value="Genomic_DNA"/>
</dbReference>
<accession>A0A1B1A193</accession>
<evidence type="ECO:0000313" key="10">
    <source>
        <dbReference type="Proteomes" id="UP000013243"/>
    </source>
</evidence>
<dbReference type="SUPFAM" id="SSF55326">
    <property type="entry name" value="PurM N-terminal domain-like"/>
    <property type="match status" value="1"/>
</dbReference>
<evidence type="ECO:0000256" key="5">
    <source>
        <dbReference type="ARBA" id="ARBA00023266"/>
    </source>
</evidence>
<keyword evidence="2" id="KW-0547">Nucleotide-binding</keyword>
<evidence type="ECO:0000256" key="2">
    <source>
        <dbReference type="ARBA" id="ARBA00022741"/>
    </source>
</evidence>
<dbReference type="SUPFAM" id="SSF51905">
    <property type="entry name" value="FAD/NAD(P)-binding domain"/>
    <property type="match status" value="1"/>
</dbReference>
<dbReference type="AlphaFoldDB" id="A0A1B1A193"/>
<dbReference type="PANTHER" id="PTHR10256">
    <property type="entry name" value="SELENIDE, WATER DIKINASE"/>
    <property type="match status" value="1"/>
</dbReference>
<organism evidence="9 10">
    <name type="scientific">Tritonibacter mobilis F1926</name>
    <dbReference type="NCBI Taxonomy" id="1265309"/>
    <lineage>
        <taxon>Bacteria</taxon>
        <taxon>Pseudomonadati</taxon>
        <taxon>Pseudomonadota</taxon>
        <taxon>Alphaproteobacteria</taxon>
        <taxon>Rhodobacterales</taxon>
        <taxon>Paracoccaceae</taxon>
        <taxon>Tritonibacter</taxon>
    </lineage>
</organism>
<evidence type="ECO:0000313" key="9">
    <source>
        <dbReference type="EMBL" id="ANP40286.1"/>
    </source>
</evidence>
<dbReference type="SUPFAM" id="SSF56042">
    <property type="entry name" value="PurM C-terminal domain-like"/>
    <property type="match status" value="1"/>
</dbReference>
<dbReference type="GO" id="GO:0004756">
    <property type="term" value="F:selenide, water dikinase activity"/>
    <property type="evidence" value="ECO:0007669"/>
    <property type="project" value="TreeGrafter"/>
</dbReference>
<evidence type="ECO:0000259" key="7">
    <source>
        <dbReference type="Pfam" id="PF02769"/>
    </source>
</evidence>
<protein>
    <submittedName>
        <fullName evidence="9">Selenophosphate synthase</fullName>
    </submittedName>
</protein>
<keyword evidence="4" id="KW-0067">ATP-binding</keyword>
<dbReference type="InterPro" id="IPR036676">
    <property type="entry name" value="PurM-like_C_sf"/>
</dbReference>
<evidence type="ECO:0000256" key="1">
    <source>
        <dbReference type="ARBA" id="ARBA00022679"/>
    </source>
</evidence>
<evidence type="ECO:0000259" key="6">
    <source>
        <dbReference type="Pfam" id="PF00586"/>
    </source>
</evidence>
<keyword evidence="1" id="KW-0808">Transferase</keyword>
<feature type="domain" description="PurM-like N-terminal" evidence="6">
    <location>
        <begin position="429"/>
        <end position="537"/>
    </location>
</feature>
<dbReference type="Gene3D" id="3.90.650.10">
    <property type="entry name" value="PurM-like C-terminal domain"/>
    <property type="match status" value="1"/>
</dbReference>
<feature type="domain" description="FAD/NAD(P)-binding" evidence="8">
    <location>
        <begin position="11"/>
        <end position="302"/>
    </location>
</feature>
<dbReference type="InterPro" id="IPR017584">
    <property type="entry name" value="Pyridine_nucleo_diS_OxRdtase_N"/>
</dbReference>
<dbReference type="Gene3D" id="3.50.50.100">
    <property type="match status" value="1"/>
</dbReference>
<evidence type="ECO:0000259" key="8">
    <source>
        <dbReference type="Pfam" id="PF07992"/>
    </source>
</evidence>
<dbReference type="InterPro" id="IPR036188">
    <property type="entry name" value="FAD/NAD-bd_sf"/>
</dbReference>
<dbReference type="InterPro" id="IPR004536">
    <property type="entry name" value="SPS/SelD"/>
</dbReference>
<dbReference type="Pfam" id="PF02769">
    <property type="entry name" value="AIRS_C"/>
    <property type="match status" value="1"/>
</dbReference>
<evidence type="ECO:0000256" key="3">
    <source>
        <dbReference type="ARBA" id="ARBA00022777"/>
    </source>
</evidence>
<dbReference type="NCBIfam" id="TIGR03169">
    <property type="entry name" value="Nterm_to_SelD"/>
    <property type="match status" value="1"/>
</dbReference>
<sequence length="720" mass="75617">MHAPRLPLTRDLVLVGGGHTHALVLRMWGMQPLPGVRLTLINPGPTAPYSGMLPGFVAGHYDRDALDIDLVKLARFAGARLILGAAEEIDPEAKRVTVPGRPAISYDVASIDIGITSAMPELPGFADFAIPAKPLGEFAASWDAFRAGTEPARIACIGGGVAGVELILAMSHALRKKNRLAQATLIDSDAALSVLSSQSQSRLRKALDAHGVTVLEHAPIERLSEGRIHLKDGRDISSDFIVGAAGARAYGWLATSGLALHDGALVVSERLQTSDPHIFATGDCAYMAHAPRPKAGVFAVRQAPVLFHNLKAMLAGGAFKSYQPQQDYLKLISMGGKSALADRNGRSFSGGLLWRWKDNIDRKFMGKFTSLPVMSPPALPRVHAKGMQEALSSKPMCGGCGSKVGRTALRHGLSTYHGASRPDVTPLPGDDAAQLATGGATQVISTDHLRAFTEDPVAMTAITAQHAINDIWAMGARPQAATVTLILPRQSPELQERLLSEIMETAHQEMKAAGAAIVGGHTSLGEELTVGFTVTGLCNTPPITLAGACAGDHLILTKPLGSGTILAAEMTGQARGAWVAGALDLMCQSQRNAAKVLRPVARAMTDVTGFGLLGHLQGLCEASHLGAEITCDAIPLMEGARELAEAGVRSTIFDDNAALLPGIGTAGARALLFDPQTSGGLLACVAPEHAAQVLEQLRNHGYRAANIGEMRGSDEGIVLR</sequence>
<dbReference type="CDD" id="cd02195">
    <property type="entry name" value="SelD"/>
    <property type="match status" value="1"/>
</dbReference>